<keyword evidence="2" id="KW-1185">Reference proteome</keyword>
<gene>
    <name evidence="1" type="ORF">AA14337_3094</name>
</gene>
<organism evidence="1 2">
    <name type="scientific">Acetobacter malorum DSM 14337</name>
    <dbReference type="NCBI Taxonomy" id="1307910"/>
    <lineage>
        <taxon>Bacteria</taxon>
        <taxon>Pseudomonadati</taxon>
        <taxon>Pseudomonadota</taxon>
        <taxon>Alphaproteobacteria</taxon>
        <taxon>Acetobacterales</taxon>
        <taxon>Acetobacteraceae</taxon>
        <taxon>Acetobacter</taxon>
    </lineage>
</organism>
<protein>
    <submittedName>
        <fullName evidence="1">Uncharacterized protein</fullName>
    </submittedName>
</protein>
<dbReference type="GeneID" id="29557727"/>
<evidence type="ECO:0000313" key="1">
    <source>
        <dbReference type="EMBL" id="GBQ85526.1"/>
    </source>
</evidence>
<reference evidence="1" key="1">
    <citation type="submission" date="2013-04" db="EMBL/GenBank/DDBJ databases">
        <title>The genome sequencing project of 58 acetic acid bacteria.</title>
        <authorList>
            <person name="Okamoto-Kainuma A."/>
            <person name="Ishikawa M."/>
            <person name="Umino S."/>
            <person name="Koizumi Y."/>
            <person name="Shiwa Y."/>
            <person name="Yoshikawa H."/>
            <person name="Matsutani M."/>
            <person name="Matsushita K."/>
        </authorList>
    </citation>
    <scope>NUCLEOTIDE SEQUENCE</scope>
    <source>
        <strain evidence="1">DSM 14337</strain>
    </source>
</reference>
<name>A0ABQ0PZM6_9PROT</name>
<sequence length="90" mass="10337">MSDTLDADVRDQAGKAHRNLRDYLPLWTVYRPSETEGWRAKLSLRYPEPAPTDVVVHGGCREEVRRQLPSGLTKLMRYPSDPIDVEEAWA</sequence>
<dbReference type="RefSeq" id="WP_061506296.1">
    <property type="nucleotide sequence ID" value="NZ_BAPF01000054.1"/>
</dbReference>
<dbReference type="EMBL" id="BAPF01000054">
    <property type="protein sequence ID" value="GBQ85526.1"/>
    <property type="molecule type" value="Genomic_DNA"/>
</dbReference>
<evidence type="ECO:0000313" key="2">
    <source>
        <dbReference type="Proteomes" id="UP001065047"/>
    </source>
</evidence>
<dbReference type="Proteomes" id="UP001065047">
    <property type="component" value="Unassembled WGS sequence"/>
</dbReference>
<proteinExistence type="predicted"/>
<accession>A0ABQ0PZM6</accession>
<comment type="caution">
    <text evidence="1">The sequence shown here is derived from an EMBL/GenBank/DDBJ whole genome shotgun (WGS) entry which is preliminary data.</text>
</comment>